<dbReference type="SMART" id="SM00984">
    <property type="entry name" value="UDPG_MGDP_dh_C"/>
    <property type="match status" value="1"/>
</dbReference>
<evidence type="ECO:0000259" key="5">
    <source>
        <dbReference type="SMART" id="SM00984"/>
    </source>
</evidence>
<accession>A0A378IRX3</accession>
<proteinExistence type="inferred from homology"/>
<feature type="domain" description="UDP-glucose/GDP-mannose dehydrogenase C-terminal" evidence="5">
    <location>
        <begin position="315"/>
        <end position="415"/>
    </location>
</feature>
<dbReference type="Pfam" id="PF00984">
    <property type="entry name" value="UDPG_MGDP_dh"/>
    <property type="match status" value="1"/>
</dbReference>
<comment type="similarity">
    <text evidence="1 4">Belongs to the UDP-glucose/GDP-mannose dehydrogenase family.</text>
</comment>
<dbReference type="InterPro" id="IPR017476">
    <property type="entry name" value="UDP-Glc/GDP-Man"/>
</dbReference>
<dbReference type="Gene3D" id="3.40.50.720">
    <property type="entry name" value="NAD(P)-binding Rossmann-like Domain"/>
    <property type="match status" value="2"/>
</dbReference>
<dbReference type="InterPro" id="IPR014026">
    <property type="entry name" value="UDP-Glc/GDP-Man_DH_dimer"/>
</dbReference>
<organism evidence="6 7">
    <name type="scientific">Legionella feeleii</name>
    <dbReference type="NCBI Taxonomy" id="453"/>
    <lineage>
        <taxon>Bacteria</taxon>
        <taxon>Pseudomonadati</taxon>
        <taxon>Pseudomonadota</taxon>
        <taxon>Gammaproteobacteria</taxon>
        <taxon>Legionellales</taxon>
        <taxon>Legionellaceae</taxon>
        <taxon>Legionella</taxon>
    </lineage>
</organism>
<evidence type="ECO:0000256" key="2">
    <source>
        <dbReference type="ARBA" id="ARBA00023002"/>
    </source>
</evidence>
<dbReference type="GO" id="GO:0003979">
    <property type="term" value="F:UDP-glucose 6-dehydrogenase activity"/>
    <property type="evidence" value="ECO:0007669"/>
    <property type="project" value="UniProtKB-EC"/>
</dbReference>
<evidence type="ECO:0000256" key="3">
    <source>
        <dbReference type="ARBA" id="ARBA00023027"/>
    </source>
</evidence>
<protein>
    <submittedName>
        <fullName evidence="6">UDP-glucose/GDP-mannose dehydrogenase</fullName>
        <ecNumber evidence="6">1.1.1.22</ecNumber>
    </submittedName>
</protein>
<dbReference type="SUPFAM" id="SSF52413">
    <property type="entry name" value="UDP-glucose/GDP-mannose dehydrogenase C-terminal domain"/>
    <property type="match status" value="1"/>
</dbReference>
<dbReference type="RefSeq" id="WP_115174834.1">
    <property type="nucleotide sequence ID" value="NZ_UGNY01000001.1"/>
</dbReference>
<dbReference type="SUPFAM" id="SSF48179">
    <property type="entry name" value="6-phosphogluconate dehydrogenase C-terminal domain-like"/>
    <property type="match status" value="1"/>
</dbReference>
<dbReference type="SUPFAM" id="SSF51735">
    <property type="entry name" value="NAD(P)-binding Rossmann-fold domains"/>
    <property type="match status" value="1"/>
</dbReference>
<dbReference type="AlphaFoldDB" id="A0A378IRX3"/>
<dbReference type="EC" id="1.1.1.22" evidence="6"/>
<dbReference type="PANTHER" id="PTHR43491:SF2">
    <property type="entry name" value="UDP-N-ACETYL-D-MANNOSAMINE DEHYDROGENASE"/>
    <property type="match status" value="1"/>
</dbReference>
<dbReference type="EMBL" id="UGNY01000001">
    <property type="protein sequence ID" value="STX37879.1"/>
    <property type="molecule type" value="Genomic_DNA"/>
</dbReference>
<dbReference type="GO" id="GO:0016628">
    <property type="term" value="F:oxidoreductase activity, acting on the CH-CH group of donors, NAD or NADP as acceptor"/>
    <property type="evidence" value="ECO:0007669"/>
    <property type="project" value="InterPro"/>
</dbReference>
<dbReference type="Pfam" id="PF03720">
    <property type="entry name" value="UDPG_MGDP_dh_C"/>
    <property type="match status" value="1"/>
</dbReference>
<keyword evidence="3" id="KW-0520">NAD</keyword>
<evidence type="ECO:0000313" key="6">
    <source>
        <dbReference type="EMBL" id="STX37879.1"/>
    </source>
</evidence>
<dbReference type="PIRSF" id="PIRSF000124">
    <property type="entry name" value="UDPglc_GDPman_dh"/>
    <property type="match status" value="1"/>
</dbReference>
<dbReference type="InterPro" id="IPR036220">
    <property type="entry name" value="UDP-Glc/GDP-Man_DH_C_sf"/>
</dbReference>
<dbReference type="InterPro" id="IPR028359">
    <property type="entry name" value="UDP_ManNAc/GlcNAc_DH"/>
</dbReference>
<evidence type="ECO:0000256" key="4">
    <source>
        <dbReference type="PIRNR" id="PIRNR000124"/>
    </source>
</evidence>
<name>A0A378IRX3_9GAMM</name>
<evidence type="ECO:0000313" key="7">
    <source>
        <dbReference type="Proteomes" id="UP000254033"/>
    </source>
</evidence>
<dbReference type="InterPro" id="IPR008927">
    <property type="entry name" value="6-PGluconate_DH-like_C_sf"/>
</dbReference>
<dbReference type="GO" id="GO:0000271">
    <property type="term" value="P:polysaccharide biosynthetic process"/>
    <property type="evidence" value="ECO:0007669"/>
    <property type="project" value="InterPro"/>
</dbReference>
<evidence type="ECO:0000256" key="1">
    <source>
        <dbReference type="ARBA" id="ARBA00006601"/>
    </source>
</evidence>
<dbReference type="Proteomes" id="UP000254033">
    <property type="component" value="Unassembled WGS sequence"/>
</dbReference>
<reference evidence="6 7" key="1">
    <citation type="submission" date="2018-06" db="EMBL/GenBank/DDBJ databases">
        <authorList>
            <consortium name="Pathogen Informatics"/>
            <person name="Doyle S."/>
        </authorList>
    </citation>
    <scope>NUCLEOTIDE SEQUENCE [LARGE SCALE GENOMIC DNA]</scope>
    <source>
        <strain evidence="6 7">NCTC11978</strain>
    </source>
</reference>
<dbReference type="Pfam" id="PF03721">
    <property type="entry name" value="UDPG_MGDP_dh_N"/>
    <property type="match status" value="1"/>
</dbReference>
<gene>
    <name evidence="6" type="primary">tuaD</name>
    <name evidence="6" type="ORF">NCTC11978_01057</name>
</gene>
<dbReference type="InterPro" id="IPR036291">
    <property type="entry name" value="NAD(P)-bd_dom_sf"/>
</dbReference>
<sequence length="428" mass="47968">MSKQRKISVIGLGYVGLTVAAAFGKITPVLAFDTNATRISELKKGHDKNMEVDEQSLQTSNLYFTNDPSELSKADFHIIAVPTPIDKNRCPDFRLLYEASKLVGKHLKKGDIVIYKSSVYPGATEEKCVPLLEKSSRLIYGSDFTVGYSPERINPADKAHFFQNIAKIVSGTDQATIDIICEVYKSVVKGGVFPVSSMRVAEAAKVIENTQRDINIALMNDIAIMLHHLNIDTAEVIKAMKTKWNYIPFQPGLVGGHCIGVNSYYLLHKAEEAGYYSAIIQAARKTNESLAKFLTEQTIKKLIHLEIPVKRARIAILGLTYKENCSDMRDTRVIDIIKELHSYGVELIIHDPIADVAIAKKHYGIELQPWENLTGLDAMIFTVAHQTYLKLDRNEIISKLNRPGLIMDIKEIFDFGEFSDPGILLWRL</sequence>
<dbReference type="InterPro" id="IPR001732">
    <property type="entry name" value="UDP-Glc/GDP-Man_DH_N"/>
</dbReference>
<dbReference type="NCBIfam" id="TIGR03026">
    <property type="entry name" value="NDP-sugDHase"/>
    <property type="match status" value="1"/>
</dbReference>
<keyword evidence="2 6" id="KW-0560">Oxidoreductase</keyword>
<dbReference type="InterPro" id="IPR014027">
    <property type="entry name" value="UDP-Glc/GDP-Man_DH_C"/>
</dbReference>
<dbReference type="PANTHER" id="PTHR43491">
    <property type="entry name" value="UDP-N-ACETYL-D-MANNOSAMINE DEHYDROGENASE"/>
    <property type="match status" value="1"/>
</dbReference>
<dbReference type="GO" id="GO:0051287">
    <property type="term" value="F:NAD binding"/>
    <property type="evidence" value="ECO:0007669"/>
    <property type="project" value="InterPro"/>
</dbReference>
<dbReference type="PIRSF" id="PIRSF500136">
    <property type="entry name" value="UDP_ManNAc_DH"/>
    <property type="match status" value="1"/>
</dbReference>